<comment type="subcellular location">
    <subcellularLocation>
        <location evidence="12">Cytoplasm</location>
    </subcellularLocation>
</comment>
<evidence type="ECO:0000256" key="11">
    <source>
        <dbReference type="ARBA" id="ARBA00048072"/>
    </source>
</evidence>
<dbReference type="InterPro" id="IPR022953">
    <property type="entry name" value="ATP_PFK"/>
</dbReference>
<sequence>MAHLPKEYDFSIESLGESKIPSPIYLSHTLGDFIPNYVSDNEYISHELSARLGETVGPFTHKNLMERAGPRQKIFFNPHHVHAGIVTCGGLCPGLNDVIRAIVRCLWGRYGVKRISGIRFGYKGLLPDYNFDILPLTPEVIDNCHKTGGSLLGTSRGGGNRVVDIVDGIERLNLHILFIIGGDGSQKGAKEIADEIKHRNLKISIIGIPKTVDNDISFVQKSFGFDTAIVKATEAVAAAHMEARSQINGIGLVKLMGRESGFIATYTAIASHETNFVLIPEVSFDLDGPNGLLAHLEKRIALRKHAVLVVAEGAGQDLMVNADGVPSGDSQGGSLRVSSGTDASGNKRLADIGLFLKEKIGVYFKEKRIHINLKYIDPSYLIRSAVAAPIDSIYCERLGNNAVHAAMCGKTKMIIGLVHNKFVHLPIDVVVCQRKHVNPEGSLWRDALDATGQPIVMKNII</sequence>
<keyword evidence="9 12" id="KW-0324">Glycolysis</keyword>
<dbReference type="SUPFAM" id="SSF53784">
    <property type="entry name" value="Phosphofructokinase"/>
    <property type="match status" value="1"/>
</dbReference>
<comment type="similarity">
    <text evidence="12">Belongs to the phosphofructokinase type A (PFKA) family. PPi-dependent PFK group II subfamily. Atypical ATP-dependent clade 'X' sub-subfamily.</text>
</comment>
<dbReference type="GeneID" id="93875902"/>
<reference evidence="14 15" key="1">
    <citation type="journal article" date="2008" name="BMC Microbiol.">
        <title>Complete genome sequence of Treponema pallidum ssp. pallidum strain SS14 determined with oligonucleotide arrays.</title>
        <authorList>
            <person name="Matejkova P."/>
            <person name="Strouhal M."/>
            <person name="Smajs D."/>
            <person name="Norris S.J."/>
            <person name="Palzkill T."/>
            <person name="Petrosino J.F."/>
            <person name="Sodergren E."/>
            <person name="Norton J.E."/>
            <person name="Singh J."/>
            <person name="Richmond T.A."/>
            <person name="Molla M.N."/>
            <person name="Albert T.J."/>
            <person name="Weinstock G.M."/>
        </authorList>
    </citation>
    <scope>NUCLEOTIDE SEQUENCE [LARGE SCALE GENOMIC DNA]</scope>
    <source>
        <strain evidence="14 15">SS14</strain>
    </source>
</reference>
<dbReference type="NCBIfam" id="NF005301">
    <property type="entry name" value="PRK06830.1"/>
    <property type="match status" value="1"/>
</dbReference>
<feature type="binding site" evidence="12">
    <location>
        <position position="183"/>
    </location>
    <ligand>
        <name>Mg(2+)</name>
        <dbReference type="ChEBI" id="CHEBI:18420"/>
        <note>catalytic</note>
    </ligand>
</feature>
<evidence type="ECO:0000256" key="7">
    <source>
        <dbReference type="ARBA" id="ARBA00022840"/>
    </source>
</evidence>
<keyword evidence="12" id="KW-0963">Cytoplasm</keyword>
<organism evidence="14 15">
    <name type="scientific">Treponema pallidum subsp. pallidum (strain SS14)</name>
    <dbReference type="NCBI Taxonomy" id="455434"/>
    <lineage>
        <taxon>Bacteria</taxon>
        <taxon>Pseudomonadati</taxon>
        <taxon>Spirochaetota</taxon>
        <taxon>Spirochaetia</taxon>
        <taxon>Spirochaetales</taxon>
        <taxon>Treponemataceae</taxon>
        <taxon>Treponema</taxon>
    </lineage>
</organism>
<dbReference type="GO" id="GO:0005737">
    <property type="term" value="C:cytoplasm"/>
    <property type="evidence" value="ECO:0007669"/>
    <property type="project" value="UniProtKB-SubCell"/>
</dbReference>
<evidence type="ECO:0000256" key="4">
    <source>
        <dbReference type="ARBA" id="ARBA00022723"/>
    </source>
</evidence>
<keyword evidence="7 12" id="KW-0067">ATP-binding</keyword>
<accession>A0A0H3BJP9</accession>
<comment type="function">
    <text evidence="2">Catalyzes the phosphorylation of D-fructose 6-phosphate, the first committing step of glycolysis. Uses inorganic phosphate (PPi) as phosphoryl donor instead of ATP like common ATP-dependent phosphofructokinases (ATP-PFKs), which renders the reaction reversible, and can thus function both in glycolysis and gluconeogenesis. Consistently, PPi-PFK can replace the enzymes of both the forward (ATP-PFK) and reverse (fructose-bisphosphatase (FBPase)) reactions.</text>
</comment>
<evidence type="ECO:0000256" key="2">
    <source>
        <dbReference type="ARBA" id="ARBA00003138"/>
    </source>
</evidence>
<dbReference type="InterPro" id="IPR012004">
    <property type="entry name" value="PyroP-dep_PFK_TP0108"/>
</dbReference>
<dbReference type="EMBL" id="CP000805">
    <property type="protein sequence ID" value="ACD70535.1"/>
    <property type="molecule type" value="Genomic_DNA"/>
</dbReference>
<feature type="binding site" evidence="12">
    <location>
        <position position="312"/>
    </location>
    <ligand>
        <name>substrate</name>
    </ligand>
</feature>
<feature type="binding site" evidence="12">
    <location>
        <begin position="182"/>
        <end position="185"/>
    </location>
    <ligand>
        <name>ATP</name>
        <dbReference type="ChEBI" id="CHEBI:30616"/>
    </ligand>
</feature>
<dbReference type="SMR" id="A0A0H3BJP9"/>
<comment type="subunit">
    <text evidence="12">Homodimer.</text>
</comment>
<dbReference type="AlphaFoldDB" id="A0A0H3BJP9"/>
<dbReference type="FunFam" id="3.40.50.450:FF:000002">
    <property type="entry name" value="ATP-dependent 6-phosphofructokinase"/>
    <property type="match status" value="1"/>
</dbReference>
<dbReference type="HAMAP" id="MF_01981">
    <property type="entry name" value="Phosphofructokinase_II_X"/>
    <property type="match status" value="1"/>
</dbReference>
<dbReference type="InterPro" id="IPR000023">
    <property type="entry name" value="Phosphofructokinase_dom"/>
</dbReference>
<dbReference type="GO" id="GO:0006002">
    <property type="term" value="P:fructose 6-phosphate metabolic process"/>
    <property type="evidence" value="ECO:0007669"/>
    <property type="project" value="InterPro"/>
</dbReference>
<dbReference type="PATRIC" id="fig|455434.6.peg.110"/>
<dbReference type="EC" id="2.7.1.11" evidence="12"/>
<protein>
    <recommendedName>
        <fullName evidence="12">ATP-dependent 6-phosphofructokinase</fullName>
        <shortName evidence="12">ATP-PFK</shortName>
        <shortName evidence="12">Phosphofructokinase</shortName>
        <ecNumber evidence="12">2.7.1.11</ecNumber>
    </recommendedName>
    <alternativeName>
        <fullName evidence="12">Phosphohexokinase</fullName>
    </alternativeName>
</protein>
<evidence type="ECO:0000256" key="10">
    <source>
        <dbReference type="ARBA" id="ARBA00048070"/>
    </source>
</evidence>
<name>A0A0H3BJP9_TREPS</name>
<evidence type="ECO:0000313" key="14">
    <source>
        <dbReference type="EMBL" id="ACD70535.1"/>
    </source>
</evidence>
<feature type="binding site" evidence="12">
    <location>
        <begin position="156"/>
        <end position="157"/>
    </location>
    <ligand>
        <name>ATP</name>
        <dbReference type="ChEBI" id="CHEBI:30616"/>
    </ligand>
</feature>
<proteinExistence type="inferred from homology"/>
<dbReference type="InterPro" id="IPR035966">
    <property type="entry name" value="PKF_sf"/>
</dbReference>
<keyword evidence="8 12" id="KW-0460">Magnesium</keyword>
<dbReference type="GO" id="GO:0046872">
    <property type="term" value="F:metal ion binding"/>
    <property type="evidence" value="ECO:0007669"/>
    <property type="project" value="UniProtKB-KW"/>
</dbReference>
<dbReference type="GO" id="GO:0003872">
    <property type="term" value="F:6-phosphofructokinase activity"/>
    <property type="evidence" value="ECO:0007669"/>
    <property type="project" value="UniProtKB-UniRule"/>
</dbReference>
<feature type="active site" description="Proton acceptor" evidence="12">
    <location>
        <position position="213"/>
    </location>
</feature>
<comment type="catalytic activity">
    <reaction evidence="10 12">
        <text>beta-D-fructose 6-phosphate + ATP = beta-D-fructose 1,6-bisphosphate + ADP + H(+)</text>
        <dbReference type="Rhea" id="RHEA:16109"/>
        <dbReference type="ChEBI" id="CHEBI:15378"/>
        <dbReference type="ChEBI" id="CHEBI:30616"/>
        <dbReference type="ChEBI" id="CHEBI:32966"/>
        <dbReference type="ChEBI" id="CHEBI:57634"/>
        <dbReference type="ChEBI" id="CHEBI:456216"/>
        <dbReference type="EC" id="2.7.1.11"/>
    </reaction>
</comment>
<gene>
    <name evidence="14" type="primary">pfk</name>
    <name evidence="12" type="synonym">pfkA</name>
    <name evidence="14" type="ordered locus">TPASS_0108</name>
</gene>
<feature type="domain" description="Phosphofructokinase" evidence="13">
    <location>
        <begin position="83"/>
        <end position="405"/>
    </location>
</feature>
<keyword evidence="6 12" id="KW-0418">Kinase</keyword>
<dbReference type="KEGG" id="tpp:TPASS_0108"/>
<dbReference type="Pfam" id="PF00365">
    <property type="entry name" value="PFK"/>
    <property type="match status" value="1"/>
</dbReference>
<evidence type="ECO:0000256" key="6">
    <source>
        <dbReference type="ARBA" id="ARBA00022777"/>
    </source>
</evidence>
<feature type="binding site" evidence="12">
    <location>
        <begin position="380"/>
        <end position="383"/>
    </location>
    <ligand>
        <name>substrate</name>
    </ligand>
</feature>
<dbReference type="RefSeq" id="WP_010881557.1">
    <property type="nucleotide sequence ID" value="NC_010741.1"/>
</dbReference>
<dbReference type="Gene3D" id="3.40.50.450">
    <property type="match status" value="1"/>
</dbReference>
<comment type="catalytic activity">
    <reaction evidence="11">
        <text>beta-D-fructose 6-phosphate + diphosphate = beta-D-fructose 1,6-bisphosphate + phosphate + H(+)</text>
        <dbReference type="Rhea" id="RHEA:13613"/>
        <dbReference type="ChEBI" id="CHEBI:15378"/>
        <dbReference type="ChEBI" id="CHEBI:32966"/>
        <dbReference type="ChEBI" id="CHEBI:33019"/>
        <dbReference type="ChEBI" id="CHEBI:43474"/>
        <dbReference type="ChEBI" id="CHEBI:57634"/>
        <dbReference type="EC" id="2.7.1.90"/>
    </reaction>
</comment>
<dbReference type="GO" id="GO:0005524">
    <property type="term" value="F:ATP binding"/>
    <property type="evidence" value="ECO:0007669"/>
    <property type="project" value="UniProtKB-KW"/>
</dbReference>
<keyword evidence="3 12" id="KW-0808">Transferase</keyword>
<evidence type="ECO:0000259" key="13">
    <source>
        <dbReference type="Pfam" id="PF00365"/>
    </source>
</evidence>
<dbReference type="PIRSF" id="PIRSF000534">
    <property type="entry name" value="PPi_PFK_TP0108"/>
    <property type="match status" value="1"/>
</dbReference>
<comment type="function">
    <text evidence="12">Catalyzes the phosphorylation of D-fructose 6-phosphate to fructose 1,6-bisphosphate by ATP, the first committing step of glycolysis.</text>
</comment>
<evidence type="ECO:0000256" key="3">
    <source>
        <dbReference type="ARBA" id="ARBA00022679"/>
    </source>
</evidence>
<dbReference type="PRINTS" id="PR00476">
    <property type="entry name" value="PHFRCTKINASE"/>
</dbReference>
<evidence type="ECO:0000256" key="1">
    <source>
        <dbReference type="ARBA" id="ARBA00001946"/>
    </source>
</evidence>
<evidence type="ECO:0000313" key="15">
    <source>
        <dbReference type="Proteomes" id="UP000001202"/>
    </source>
</evidence>
<dbReference type="Proteomes" id="UP000001202">
    <property type="component" value="Chromosome"/>
</dbReference>
<dbReference type="PANTHER" id="PTHR45770">
    <property type="entry name" value="ATP-DEPENDENT 6-PHOSPHOFRUCTOKINASE 1"/>
    <property type="match status" value="1"/>
</dbReference>
<feature type="binding site" evidence="12">
    <location>
        <position position="90"/>
    </location>
    <ligand>
        <name>ATP</name>
        <dbReference type="ChEBI" id="CHEBI:30616"/>
    </ligand>
</feature>
<evidence type="ECO:0000256" key="8">
    <source>
        <dbReference type="ARBA" id="ARBA00022842"/>
    </source>
</evidence>
<evidence type="ECO:0000256" key="12">
    <source>
        <dbReference type="HAMAP-Rule" id="MF_01981"/>
    </source>
</evidence>
<feature type="binding site" evidence="12">
    <location>
        <begin position="256"/>
        <end position="258"/>
    </location>
    <ligand>
        <name>substrate</name>
    </ligand>
</feature>
<feature type="binding site" evidence="12">
    <location>
        <begin position="211"/>
        <end position="213"/>
    </location>
    <ligand>
        <name>substrate</name>
    </ligand>
</feature>
<keyword evidence="5 12" id="KW-0547">Nucleotide-binding</keyword>
<evidence type="ECO:0000256" key="9">
    <source>
        <dbReference type="ARBA" id="ARBA00023152"/>
    </source>
</evidence>
<comment type="pathway">
    <text evidence="12">Carbohydrate degradation; glycolysis; D-glyceraldehyde 3-phosphate and glycerone phosphate from D-glucose: step 3/4.</text>
</comment>
<comment type="cofactor">
    <cofactor evidence="1 12">
        <name>Mg(2+)</name>
        <dbReference type="ChEBI" id="CHEBI:18420"/>
    </cofactor>
</comment>
<evidence type="ECO:0000256" key="5">
    <source>
        <dbReference type="ARBA" id="ARBA00022741"/>
    </source>
</evidence>
<dbReference type="UniPathway" id="UPA00109">
    <property type="reaction ID" value="UER00182"/>
</dbReference>
<dbReference type="InterPro" id="IPR050929">
    <property type="entry name" value="PFKA"/>
</dbReference>
<dbReference type="GO" id="GO:0047334">
    <property type="term" value="F:diphosphate-fructose-6-phosphate 1-phosphotransferase activity"/>
    <property type="evidence" value="ECO:0007669"/>
    <property type="project" value="UniProtKB-EC"/>
</dbReference>
<feature type="site" description="Important for substrate specificity; cannot use PPi as phosphoryl donor" evidence="12">
    <location>
        <position position="184"/>
    </location>
</feature>
<keyword evidence="4 12" id="KW-0479">Metal-binding</keyword>